<evidence type="ECO:0000313" key="8">
    <source>
        <dbReference type="EMBL" id="RYQ40604.1"/>
    </source>
</evidence>
<dbReference type="RefSeq" id="WP_129914048.1">
    <property type="nucleotide sequence ID" value="NZ_RYUY01000001.1"/>
</dbReference>
<proteinExistence type="inferred from homology"/>
<comment type="similarity">
    <text evidence="1 7">Belongs to the heat shock protein 70 family.</text>
</comment>
<name>A0A4Q5AXC8_9BIFI</name>
<evidence type="ECO:0000256" key="6">
    <source>
        <dbReference type="ARBA" id="ARBA00023186"/>
    </source>
</evidence>
<dbReference type="GO" id="GO:0005524">
    <property type="term" value="F:ATP binding"/>
    <property type="evidence" value="ECO:0007669"/>
    <property type="project" value="UniProtKB-KW"/>
</dbReference>
<dbReference type="InterPro" id="IPR043129">
    <property type="entry name" value="ATPase_NBD"/>
</dbReference>
<keyword evidence="4 7" id="KW-0067">ATP-binding</keyword>
<dbReference type="SUPFAM" id="SSF100920">
    <property type="entry name" value="Heat shock protein 70kD (HSP70), peptide-binding domain"/>
    <property type="match status" value="1"/>
</dbReference>
<accession>A0A4Q5AXC8</accession>
<evidence type="ECO:0000256" key="4">
    <source>
        <dbReference type="ARBA" id="ARBA00022840"/>
    </source>
</evidence>
<dbReference type="GO" id="GO:0140662">
    <property type="term" value="F:ATP-dependent protein folding chaperone"/>
    <property type="evidence" value="ECO:0007669"/>
    <property type="project" value="InterPro"/>
</dbReference>
<dbReference type="PROSITE" id="PS01036">
    <property type="entry name" value="HSP70_3"/>
    <property type="match status" value="1"/>
</dbReference>
<dbReference type="InterPro" id="IPR018181">
    <property type="entry name" value="Heat_shock_70_CS"/>
</dbReference>
<dbReference type="AlphaFoldDB" id="A0A4Q5AXC8"/>
<evidence type="ECO:0000256" key="7">
    <source>
        <dbReference type="RuleBase" id="RU003322"/>
    </source>
</evidence>
<dbReference type="PANTHER" id="PTHR19375">
    <property type="entry name" value="HEAT SHOCK PROTEIN 70KDA"/>
    <property type="match status" value="1"/>
</dbReference>
<keyword evidence="2" id="KW-0597">Phosphoprotein</keyword>
<keyword evidence="5" id="KW-0346">Stress response</keyword>
<sequence>MSRAIGIDLGTTYSAMAVVGDDGAPRIIDNAEGEATTPSVVLFQDIDGKDSPMVGSMAKHMAASQPMDVVQFVKRHMGDPNWRFDSANYTYTPEEVSALILKRLKQDAGQALGGSIDDAVITVPAYFDDARRTSTKQAGQIAGFNVLRVLNEPTAAAISYGLDHDRDGVILVYDLGGGTFDVTALRVNGNDYEVLATDGNRNLGGFDFDNALMQIVADDVAAQGGEGLLADPVAAADLREKAEMAKRALSNVPQTSVYVTFQGNNYRVRVTRQAFEDATQSLINQTRDTVLDVMDDAGLEWGDVDHLLLVGGSSRMPMVREMMQELSGKRPETDVNPDEAVALGAAVQATLESQGDGAPTMTIGGGSPITIQDVTSQGLGTISVDKDTRQDINVVLIPRNTQIPCMKSEVFYTMHDNQQHIRVDVTQGDSNNPDFVAIIGATELQLPPHPKGSPVEIIYRYDIDQIVQVEVIDLTTHQSLGEFEIDRESNLDQGEVHEASAHVAGLTIE</sequence>
<evidence type="ECO:0000256" key="2">
    <source>
        <dbReference type="ARBA" id="ARBA00022553"/>
    </source>
</evidence>
<dbReference type="Gene3D" id="3.30.420.40">
    <property type="match status" value="2"/>
</dbReference>
<organism evidence="8 9">
    <name type="scientific">Bifidobacterium pseudolongum subsp. globosum</name>
    <dbReference type="NCBI Taxonomy" id="1690"/>
    <lineage>
        <taxon>Bacteria</taxon>
        <taxon>Bacillati</taxon>
        <taxon>Actinomycetota</taxon>
        <taxon>Actinomycetes</taxon>
        <taxon>Bifidobacteriales</taxon>
        <taxon>Bifidobacteriaceae</taxon>
        <taxon>Bifidobacterium</taxon>
    </lineage>
</organism>
<keyword evidence="6" id="KW-0143">Chaperone</keyword>
<dbReference type="Pfam" id="PF00012">
    <property type="entry name" value="HSP70"/>
    <property type="match status" value="2"/>
</dbReference>
<dbReference type="FunFam" id="3.30.420.40:FF:000071">
    <property type="entry name" value="Molecular chaperone DnaK"/>
    <property type="match status" value="1"/>
</dbReference>
<dbReference type="FunFam" id="3.90.640.10:FF:000003">
    <property type="entry name" value="Molecular chaperone DnaK"/>
    <property type="match status" value="1"/>
</dbReference>
<dbReference type="Gene3D" id="2.60.34.10">
    <property type="entry name" value="Substrate Binding Domain Of DNAk, Chain A, domain 1"/>
    <property type="match status" value="1"/>
</dbReference>
<dbReference type="CDD" id="cd24029">
    <property type="entry name" value="ASKHA_NBD_HSP70_DnaK_HscA_HscC"/>
    <property type="match status" value="1"/>
</dbReference>
<dbReference type="InterPro" id="IPR013126">
    <property type="entry name" value="Hsp_70_fam"/>
</dbReference>
<dbReference type="Gene3D" id="3.90.640.10">
    <property type="entry name" value="Actin, Chain A, domain 4"/>
    <property type="match status" value="1"/>
</dbReference>
<keyword evidence="3 7" id="KW-0547">Nucleotide-binding</keyword>
<reference evidence="8 9" key="1">
    <citation type="submission" date="2018-12" db="EMBL/GenBank/DDBJ databases">
        <title>Unveiling genomic diversity among members of the Bifidobacterium pseudolongum species, a widely distributed gut commensal of the animal kingdom.</title>
        <authorList>
            <person name="Lugli G.A."/>
            <person name="Duranti S."/>
            <person name="Albert K."/>
            <person name="Mancabelli L."/>
            <person name="Napoli S."/>
            <person name="Viappiani A."/>
            <person name="Anzalone R."/>
            <person name="Longhi G."/>
            <person name="Milani C."/>
            <person name="Turroni F."/>
            <person name="Alessandri G."/>
            <person name="Sela D.A."/>
            <person name="Van Sinderen D."/>
            <person name="Ventura M."/>
        </authorList>
    </citation>
    <scope>NUCLEOTIDE SEQUENCE [LARGE SCALE GENOMIC DNA]</scope>
    <source>
        <strain evidence="8 9">2001B</strain>
    </source>
</reference>
<evidence type="ECO:0000313" key="9">
    <source>
        <dbReference type="Proteomes" id="UP000293208"/>
    </source>
</evidence>
<gene>
    <name evidence="8" type="ORF">PG2001B_0485</name>
</gene>
<dbReference type="EMBL" id="RYUY01000001">
    <property type="protein sequence ID" value="RYQ40604.1"/>
    <property type="molecule type" value="Genomic_DNA"/>
</dbReference>
<evidence type="ECO:0000256" key="1">
    <source>
        <dbReference type="ARBA" id="ARBA00007381"/>
    </source>
</evidence>
<protein>
    <submittedName>
        <fullName evidence="8">Molecular chaperone DnaK</fullName>
    </submittedName>
</protein>
<comment type="caution">
    <text evidence="8">The sequence shown here is derived from an EMBL/GenBank/DDBJ whole genome shotgun (WGS) entry which is preliminary data.</text>
</comment>
<dbReference type="Proteomes" id="UP000293208">
    <property type="component" value="Unassembled WGS sequence"/>
</dbReference>
<dbReference type="PROSITE" id="PS00297">
    <property type="entry name" value="HSP70_1"/>
    <property type="match status" value="1"/>
</dbReference>
<dbReference type="PRINTS" id="PR00301">
    <property type="entry name" value="HEATSHOCK70"/>
</dbReference>
<dbReference type="SUPFAM" id="SSF53067">
    <property type="entry name" value="Actin-like ATPase domain"/>
    <property type="match status" value="2"/>
</dbReference>
<evidence type="ECO:0000256" key="5">
    <source>
        <dbReference type="ARBA" id="ARBA00023016"/>
    </source>
</evidence>
<dbReference type="InterPro" id="IPR029047">
    <property type="entry name" value="HSP70_peptide-bd_sf"/>
</dbReference>
<evidence type="ECO:0000256" key="3">
    <source>
        <dbReference type="ARBA" id="ARBA00022741"/>
    </source>
</evidence>